<evidence type="ECO:0000256" key="3">
    <source>
        <dbReference type="ARBA" id="ARBA00023157"/>
    </source>
</evidence>
<keyword evidence="2" id="KW-0865">Zymogen</keyword>
<keyword evidence="8" id="KW-0645">Protease</keyword>
<proteinExistence type="inferred from homology"/>
<dbReference type="EMBL" id="GG662863">
    <property type="protein sequence ID" value="EWS76721.1"/>
    <property type="molecule type" value="Genomic_DNA"/>
</dbReference>
<keyword evidence="5" id="KW-0732">Signal</keyword>
<evidence type="ECO:0000259" key="7">
    <source>
        <dbReference type="SMART" id="SM00848"/>
    </source>
</evidence>
<gene>
    <name evidence="8" type="ORF">TTHERM_000874748</name>
</gene>
<feature type="domain" description="Cathepsin propeptide inhibitor" evidence="7">
    <location>
        <begin position="31"/>
        <end position="87"/>
    </location>
</feature>
<evidence type="ECO:0000313" key="8">
    <source>
        <dbReference type="EMBL" id="EWS76721.1"/>
    </source>
</evidence>
<evidence type="ECO:0000256" key="2">
    <source>
        <dbReference type="ARBA" id="ARBA00023145"/>
    </source>
</evidence>
<reference evidence="9" key="1">
    <citation type="journal article" date="2006" name="PLoS Biol.">
        <title>Macronuclear genome sequence of the ciliate Tetrahymena thermophila, a model eukaryote.</title>
        <authorList>
            <person name="Eisen J.A."/>
            <person name="Coyne R.S."/>
            <person name="Wu M."/>
            <person name="Wu D."/>
            <person name="Thiagarajan M."/>
            <person name="Wortman J.R."/>
            <person name="Badger J.H."/>
            <person name="Ren Q."/>
            <person name="Amedeo P."/>
            <person name="Jones K.M."/>
            <person name="Tallon L.J."/>
            <person name="Delcher A.L."/>
            <person name="Salzberg S.L."/>
            <person name="Silva J.C."/>
            <person name="Haas B.J."/>
            <person name="Majoros W.H."/>
            <person name="Farzad M."/>
            <person name="Carlton J.M."/>
            <person name="Smith R.K. Jr."/>
            <person name="Garg J."/>
            <person name="Pearlman R.E."/>
            <person name="Karrer K.M."/>
            <person name="Sun L."/>
            <person name="Manning G."/>
            <person name="Elde N.C."/>
            <person name="Turkewitz A.P."/>
            <person name="Asai D.J."/>
            <person name="Wilkes D.E."/>
            <person name="Wang Y."/>
            <person name="Cai H."/>
            <person name="Collins K."/>
            <person name="Stewart B.A."/>
            <person name="Lee S.R."/>
            <person name="Wilamowska K."/>
            <person name="Weinberg Z."/>
            <person name="Ruzzo W.L."/>
            <person name="Wloga D."/>
            <person name="Gaertig J."/>
            <person name="Frankel J."/>
            <person name="Tsao C.-C."/>
            <person name="Gorovsky M.A."/>
            <person name="Keeling P.J."/>
            <person name="Waller R.F."/>
            <person name="Patron N.J."/>
            <person name="Cherry J.M."/>
            <person name="Stover N.A."/>
            <person name="Krieger C.J."/>
            <person name="del Toro C."/>
            <person name="Ryder H.F."/>
            <person name="Williamson S.C."/>
            <person name="Barbeau R.A."/>
            <person name="Hamilton E.P."/>
            <person name="Orias E."/>
        </authorList>
    </citation>
    <scope>NUCLEOTIDE SEQUENCE [LARGE SCALE GENOMIC DNA]</scope>
    <source>
        <strain evidence="9">SB210</strain>
    </source>
</reference>
<dbReference type="GO" id="GO:0008234">
    <property type="term" value="F:cysteine-type peptidase activity"/>
    <property type="evidence" value="ECO:0007669"/>
    <property type="project" value="InterPro"/>
</dbReference>
<dbReference type="InterPro" id="IPR000169">
    <property type="entry name" value="Pept_cys_AS"/>
</dbReference>
<dbReference type="Pfam" id="PF08246">
    <property type="entry name" value="Inhibitor_I29"/>
    <property type="match status" value="1"/>
</dbReference>
<keyword evidence="8" id="KW-0378">Hydrolase</keyword>
<dbReference type="CDD" id="cd02248">
    <property type="entry name" value="Peptidase_C1A"/>
    <property type="match status" value="1"/>
</dbReference>
<evidence type="ECO:0000259" key="6">
    <source>
        <dbReference type="SMART" id="SM00645"/>
    </source>
</evidence>
<evidence type="ECO:0000313" key="9">
    <source>
        <dbReference type="Proteomes" id="UP000009168"/>
    </source>
</evidence>
<keyword evidence="3" id="KW-1015">Disulfide bond</keyword>
<dbReference type="Pfam" id="PF00112">
    <property type="entry name" value="Peptidase_C1"/>
    <property type="match status" value="1"/>
</dbReference>
<dbReference type="SMART" id="SM00645">
    <property type="entry name" value="Pept_C1"/>
    <property type="match status" value="1"/>
</dbReference>
<feature type="domain" description="Peptidase C1A papain C-terminal" evidence="6">
    <location>
        <begin position="124"/>
        <end position="331"/>
    </location>
</feature>
<evidence type="ECO:0000256" key="1">
    <source>
        <dbReference type="ARBA" id="ARBA00008455"/>
    </source>
</evidence>
<dbReference type="InterPro" id="IPR038765">
    <property type="entry name" value="Papain-like_cys_pep_sf"/>
</dbReference>
<dbReference type="InterPro" id="IPR025660">
    <property type="entry name" value="Pept_his_AS"/>
</dbReference>
<dbReference type="GeneID" id="24440982"/>
<organism evidence="8 9">
    <name type="scientific">Tetrahymena thermophila (strain SB210)</name>
    <dbReference type="NCBI Taxonomy" id="312017"/>
    <lineage>
        <taxon>Eukaryota</taxon>
        <taxon>Sar</taxon>
        <taxon>Alveolata</taxon>
        <taxon>Ciliophora</taxon>
        <taxon>Intramacronucleata</taxon>
        <taxon>Oligohymenophorea</taxon>
        <taxon>Hymenostomatida</taxon>
        <taxon>Tetrahymenina</taxon>
        <taxon>Tetrahymenidae</taxon>
        <taxon>Tetrahymena</taxon>
    </lineage>
</organism>
<dbReference type="STRING" id="312017.W7XKQ4"/>
<dbReference type="InterPro" id="IPR013128">
    <property type="entry name" value="Peptidase_C1A"/>
</dbReference>
<dbReference type="PANTHER" id="PTHR12411">
    <property type="entry name" value="CYSTEINE PROTEASE FAMILY C1-RELATED"/>
    <property type="match status" value="1"/>
</dbReference>
<dbReference type="InterPro" id="IPR000668">
    <property type="entry name" value="Peptidase_C1A_C"/>
</dbReference>
<dbReference type="OrthoDB" id="190265at2759"/>
<dbReference type="Proteomes" id="UP000009168">
    <property type="component" value="Unassembled WGS sequence"/>
</dbReference>
<dbReference type="GO" id="GO:0006508">
    <property type="term" value="P:proteolysis"/>
    <property type="evidence" value="ECO:0007669"/>
    <property type="project" value="UniProtKB-KW"/>
</dbReference>
<dbReference type="InterPro" id="IPR013201">
    <property type="entry name" value="Prot_inhib_I29"/>
</dbReference>
<dbReference type="PROSITE" id="PS00639">
    <property type="entry name" value="THIOL_PROTEASE_HIS"/>
    <property type="match status" value="1"/>
</dbReference>
<dbReference type="InParanoid" id="W7XKQ4"/>
<feature type="chain" id="PRO_5018666996" evidence="5">
    <location>
        <begin position="22"/>
        <end position="332"/>
    </location>
</feature>
<protein>
    <submittedName>
        <fullName evidence="8">Papain family cysteine protease</fullName>
    </submittedName>
</protein>
<keyword evidence="9" id="KW-1185">Reference proteome</keyword>
<feature type="region of interest" description="Disordered" evidence="4">
    <location>
        <begin position="98"/>
        <end position="123"/>
    </location>
</feature>
<dbReference type="SUPFAM" id="SSF54001">
    <property type="entry name" value="Cysteine proteinases"/>
    <property type="match status" value="1"/>
</dbReference>
<feature type="signal peptide" evidence="5">
    <location>
        <begin position="1"/>
        <end position="21"/>
    </location>
</feature>
<dbReference type="AlphaFoldDB" id="W7XKQ4"/>
<comment type="similarity">
    <text evidence="1">Belongs to the peptidase C1 family.</text>
</comment>
<name>W7XKQ4_TETTS</name>
<evidence type="ECO:0000256" key="4">
    <source>
        <dbReference type="SAM" id="MobiDB-lite"/>
    </source>
</evidence>
<dbReference type="SMART" id="SM00848">
    <property type="entry name" value="Inhibitor_I29"/>
    <property type="match status" value="1"/>
</dbReference>
<dbReference type="PROSITE" id="PS00139">
    <property type="entry name" value="THIOL_PROTEASE_CYS"/>
    <property type="match status" value="1"/>
</dbReference>
<dbReference type="RefSeq" id="XP_012650753.1">
    <property type="nucleotide sequence ID" value="XM_012795299.1"/>
</dbReference>
<evidence type="ECO:0000256" key="5">
    <source>
        <dbReference type="SAM" id="SignalP"/>
    </source>
</evidence>
<sequence length="332" mass="37331">MMKNKLIVLALLAIFSYQVCCQIHVETLHEFNKWSAKHNKVFDPEQLKYRLSIFAENYKKIKEHNYNSSNTFQLGLNEYAHMTSQEFAEVFLTPSISKSQQKQPKPKPQPQPHPNNSTNTTVTITPIDWRNKGAVTSVKRQGKCGSCWSFSAAGLMEAFQYFKTGNLIDLSEQQLVDCDNSSFDKSYYSNGCNGGYPQEAVEYASKYGIVPLTDYPYVKQQQPCAIKSPTTNGYYPKGVKFLDRSAHGILQGLKSSPVSVLVDASNWHLYQSGIFNNCQNLINHAVLAIGNDEQGNYIIKNSWGTTWGVNGYMILQAGETCAVDYLPITVQL</sequence>
<dbReference type="InterPro" id="IPR039417">
    <property type="entry name" value="Peptidase_C1A_papain-like"/>
</dbReference>
<dbReference type="Gene3D" id="3.90.70.10">
    <property type="entry name" value="Cysteine proteinases"/>
    <property type="match status" value="1"/>
</dbReference>
<dbReference type="KEGG" id="tet:TTHERM_000874748"/>
<accession>W7XKQ4</accession>
<feature type="compositionally biased region" description="Polar residues" evidence="4">
    <location>
        <begin position="114"/>
        <end position="123"/>
    </location>
</feature>